<evidence type="ECO:0000313" key="1">
    <source>
        <dbReference type="EMBL" id="KAK3744603.1"/>
    </source>
</evidence>
<dbReference type="Proteomes" id="UP001283361">
    <property type="component" value="Unassembled WGS sequence"/>
</dbReference>
<name>A0AAE1CY80_9GAST</name>
<keyword evidence="2" id="KW-1185">Reference proteome</keyword>
<evidence type="ECO:0000313" key="2">
    <source>
        <dbReference type="Proteomes" id="UP001283361"/>
    </source>
</evidence>
<accession>A0AAE1CY80</accession>
<organism evidence="1 2">
    <name type="scientific">Elysia crispata</name>
    <name type="common">lettuce slug</name>
    <dbReference type="NCBI Taxonomy" id="231223"/>
    <lineage>
        <taxon>Eukaryota</taxon>
        <taxon>Metazoa</taxon>
        <taxon>Spiralia</taxon>
        <taxon>Lophotrochozoa</taxon>
        <taxon>Mollusca</taxon>
        <taxon>Gastropoda</taxon>
        <taxon>Heterobranchia</taxon>
        <taxon>Euthyneura</taxon>
        <taxon>Panpulmonata</taxon>
        <taxon>Sacoglossa</taxon>
        <taxon>Placobranchoidea</taxon>
        <taxon>Plakobranchidae</taxon>
        <taxon>Elysia</taxon>
    </lineage>
</organism>
<dbReference type="EMBL" id="JAWDGP010006253">
    <property type="protein sequence ID" value="KAK3744603.1"/>
    <property type="molecule type" value="Genomic_DNA"/>
</dbReference>
<dbReference type="AlphaFoldDB" id="A0AAE1CY80"/>
<proteinExistence type="predicted"/>
<comment type="caution">
    <text evidence="1">The sequence shown here is derived from an EMBL/GenBank/DDBJ whole genome shotgun (WGS) entry which is preliminary data.</text>
</comment>
<sequence length="93" mass="10561">MSGDEEEVLLNLEDVLEGFPPKDRRGKHLKRPHLLLVHSFNIHDLGSDSVDFYCYEETICKKGSDAVASMLSKHVMEVMPETVKEFFSDSCCV</sequence>
<protein>
    <submittedName>
        <fullName evidence="1">Uncharacterized protein</fullName>
    </submittedName>
</protein>
<gene>
    <name evidence="1" type="ORF">RRG08_062253</name>
</gene>
<reference evidence="1" key="1">
    <citation type="journal article" date="2023" name="G3 (Bethesda)">
        <title>A reference genome for the long-term kleptoplast-retaining sea slug Elysia crispata morphotype clarki.</title>
        <authorList>
            <person name="Eastman K.E."/>
            <person name="Pendleton A.L."/>
            <person name="Shaikh M.A."/>
            <person name="Suttiyut T."/>
            <person name="Ogas R."/>
            <person name="Tomko P."/>
            <person name="Gavelis G."/>
            <person name="Widhalm J.R."/>
            <person name="Wisecaver J.H."/>
        </authorList>
    </citation>
    <scope>NUCLEOTIDE SEQUENCE</scope>
    <source>
        <strain evidence="1">ECLA1</strain>
    </source>
</reference>